<evidence type="ECO:0000256" key="6">
    <source>
        <dbReference type="ARBA" id="ARBA00022490"/>
    </source>
</evidence>
<dbReference type="GO" id="GO:0005737">
    <property type="term" value="C:cytoplasm"/>
    <property type="evidence" value="ECO:0007669"/>
    <property type="project" value="UniProtKB-SubCell"/>
</dbReference>
<protein>
    <recommendedName>
        <fullName evidence="5">3-deoxy-8-phosphooctulonate synthase</fullName>
        <ecNumber evidence="5">2.5.1.55</ecNumber>
    </recommendedName>
</protein>
<dbReference type="NCBIfam" id="TIGR01362">
    <property type="entry name" value="KDO8P_synth"/>
    <property type="match status" value="1"/>
</dbReference>
<proteinExistence type="inferred from homology"/>
<dbReference type="UniPathway" id="UPA00030"/>
<dbReference type="EC" id="2.5.1.55" evidence="5"/>
<dbReference type="Gene3D" id="3.20.20.70">
    <property type="entry name" value="Aldolase class I"/>
    <property type="match status" value="1"/>
</dbReference>
<gene>
    <name evidence="10" type="primary">kdsA</name>
    <name evidence="10" type="ORF">HKN21_04140</name>
</gene>
<dbReference type="SUPFAM" id="SSF51569">
    <property type="entry name" value="Aldolase"/>
    <property type="match status" value="1"/>
</dbReference>
<evidence type="ECO:0000256" key="2">
    <source>
        <dbReference type="ARBA" id="ARBA00004756"/>
    </source>
</evidence>
<comment type="catalytic activity">
    <reaction evidence="8">
        <text>D-arabinose 5-phosphate + phosphoenolpyruvate + H2O = 3-deoxy-alpha-D-manno-2-octulosonate-8-phosphate + phosphate</text>
        <dbReference type="Rhea" id="RHEA:14053"/>
        <dbReference type="ChEBI" id="CHEBI:15377"/>
        <dbReference type="ChEBI" id="CHEBI:43474"/>
        <dbReference type="ChEBI" id="CHEBI:57693"/>
        <dbReference type="ChEBI" id="CHEBI:58702"/>
        <dbReference type="ChEBI" id="CHEBI:85985"/>
        <dbReference type="EC" id="2.5.1.55"/>
    </reaction>
</comment>
<dbReference type="InterPro" id="IPR006269">
    <property type="entry name" value="KDO8P_synthase"/>
</dbReference>
<evidence type="ECO:0000256" key="5">
    <source>
        <dbReference type="ARBA" id="ARBA00012693"/>
    </source>
</evidence>
<keyword evidence="7 10" id="KW-0808">Transferase</keyword>
<dbReference type="UniPathway" id="UPA00357">
    <property type="reaction ID" value="UER00474"/>
</dbReference>
<evidence type="ECO:0000313" key="10">
    <source>
        <dbReference type="EMBL" id="NNF05927.1"/>
    </source>
</evidence>
<comment type="pathway">
    <text evidence="3">Carbohydrate biosynthesis; 3-deoxy-D-manno-octulosonate biosynthesis; 3-deoxy-D-manno-octulosonate from D-ribulose 5-phosphate: step 2/3.</text>
</comment>
<dbReference type="InterPro" id="IPR013785">
    <property type="entry name" value="Aldolase_TIM"/>
</dbReference>
<comment type="subcellular location">
    <subcellularLocation>
        <location evidence="1">Cytoplasm</location>
    </subcellularLocation>
</comment>
<dbReference type="NCBIfam" id="NF003543">
    <property type="entry name" value="PRK05198.1"/>
    <property type="match status" value="1"/>
</dbReference>
<dbReference type="EMBL" id="JABDJR010000155">
    <property type="protein sequence ID" value="NNF05927.1"/>
    <property type="molecule type" value="Genomic_DNA"/>
</dbReference>
<evidence type="ECO:0000256" key="3">
    <source>
        <dbReference type="ARBA" id="ARBA00004845"/>
    </source>
</evidence>
<organism evidence="10 11">
    <name type="scientific">Eiseniibacteriota bacterium</name>
    <dbReference type="NCBI Taxonomy" id="2212470"/>
    <lineage>
        <taxon>Bacteria</taxon>
        <taxon>Candidatus Eiseniibacteriota</taxon>
    </lineage>
</organism>
<dbReference type="GO" id="GO:0008676">
    <property type="term" value="F:3-deoxy-8-phosphooctulonate synthase activity"/>
    <property type="evidence" value="ECO:0007669"/>
    <property type="project" value="UniProtKB-EC"/>
</dbReference>
<evidence type="ECO:0000256" key="1">
    <source>
        <dbReference type="ARBA" id="ARBA00004496"/>
    </source>
</evidence>
<sequence length="283" mass="30406">MNNFEFSLPKLPEHPVTVGNAVFGGGELALIAGPCVVEDKGLMLEVATELKRLTEERHLKMVFKASYAKDNRSSVDSSRGPGMSEGLEILADIKSKHDLPVLTDIHLPDQAARAAEVADVLQIPAFLCRQTSLLEAAGATGKAINIKKGQFMAPEDMGKAVEKVRRGGSNRVMLTERGTSFGYHNLVVDMRGFSFMAPTGCPLVHDITHSMQLPSSGVETGGTKELAVVVARAALAAGAHAVFFETHPDPDRAHSDKATQLPLSSIPVLLDELLKVHRAVWPT</sequence>
<keyword evidence="6" id="KW-0963">Cytoplasm</keyword>
<dbReference type="GO" id="GO:0009103">
    <property type="term" value="P:lipopolysaccharide biosynthetic process"/>
    <property type="evidence" value="ECO:0007669"/>
    <property type="project" value="UniProtKB-UniPathway"/>
</dbReference>
<evidence type="ECO:0000259" key="9">
    <source>
        <dbReference type="Pfam" id="PF00793"/>
    </source>
</evidence>
<dbReference type="PANTHER" id="PTHR21057">
    <property type="entry name" value="PHOSPHO-2-DEHYDRO-3-DEOXYHEPTONATE ALDOLASE"/>
    <property type="match status" value="1"/>
</dbReference>
<comment type="pathway">
    <text evidence="2">Bacterial outer membrane biogenesis; lipopolysaccharide biosynthesis.</text>
</comment>
<feature type="domain" description="DAHP synthetase I/KDSA" evidence="9">
    <location>
        <begin position="22"/>
        <end position="265"/>
    </location>
</feature>
<dbReference type="Proteomes" id="UP000547674">
    <property type="component" value="Unassembled WGS sequence"/>
</dbReference>
<name>A0A7Y2E7S6_UNCEI</name>
<accession>A0A7Y2E7S6</accession>
<evidence type="ECO:0000256" key="8">
    <source>
        <dbReference type="ARBA" id="ARBA00049112"/>
    </source>
</evidence>
<dbReference type="Pfam" id="PF00793">
    <property type="entry name" value="DAHP_synth_1"/>
    <property type="match status" value="1"/>
</dbReference>
<reference evidence="10 11" key="1">
    <citation type="submission" date="2020-03" db="EMBL/GenBank/DDBJ databases">
        <title>Metabolic flexibility allows generalist bacteria to become dominant in a frequently disturbed ecosystem.</title>
        <authorList>
            <person name="Chen Y.-J."/>
            <person name="Leung P.M."/>
            <person name="Bay S.K."/>
            <person name="Hugenholtz P."/>
            <person name="Kessler A.J."/>
            <person name="Shelley G."/>
            <person name="Waite D.W."/>
            <person name="Cook P.L."/>
            <person name="Greening C."/>
        </authorList>
    </citation>
    <scope>NUCLEOTIDE SEQUENCE [LARGE SCALE GENOMIC DNA]</scope>
    <source>
        <strain evidence="10">SS_bin_28</strain>
    </source>
</reference>
<comment type="similarity">
    <text evidence="4">Belongs to the KdsA family.</text>
</comment>
<evidence type="ECO:0000256" key="4">
    <source>
        <dbReference type="ARBA" id="ARBA00010499"/>
    </source>
</evidence>
<evidence type="ECO:0000313" key="11">
    <source>
        <dbReference type="Proteomes" id="UP000547674"/>
    </source>
</evidence>
<dbReference type="AlphaFoldDB" id="A0A7Y2E7S6"/>
<evidence type="ECO:0000256" key="7">
    <source>
        <dbReference type="ARBA" id="ARBA00022679"/>
    </source>
</evidence>
<dbReference type="InterPro" id="IPR006218">
    <property type="entry name" value="DAHP1/KDSA"/>
</dbReference>
<comment type="caution">
    <text evidence="10">The sequence shown here is derived from an EMBL/GenBank/DDBJ whole genome shotgun (WGS) entry which is preliminary data.</text>
</comment>